<dbReference type="InterPro" id="IPR018060">
    <property type="entry name" value="HTH_AraC"/>
</dbReference>
<keyword evidence="2" id="KW-0238">DNA-binding</keyword>
<evidence type="ECO:0000256" key="2">
    <source>
        <dbReference type="ARBA" id="ARBA00023125"/>
    </source>
</evidence>
<comment type="caution">
    <text evidence="5">The sequence shown here is derived from an EMBL/GenBank/DDBJ whole genome shotgun (WGS) entry which is preliminary data.</text>
</comment>
<dbReference type="SUPFAM" id="SSF46689">
    <property type="entry name" value="Homeodomain-like"/>
    <property type="match status" value="1"/>
</dbReference>
<dbReference type="OrthoDB" id="629929at2"/>
<sequence>MSSINSKNSRTVPRKKLTLSEDFSQVSVDQENLPKVPAKSNFSIHSRSTNPCREYISASRRDYYKITLMTQGGGIMTLGQRTYVIKAPAIVFINPLEPKLWEPKGEQDGYYCRFTENLFEMQRHSRDELLHHPLFQVGANPVINLTEQQTDYMLQLFGHLLKESKDCNPYRQEAILIYLQLLLLEAKRVATPQIIPQRSLTTAQLLAERFTDTLERQFPITSEQEQIHLKTASDFALTLNVHPNHLNATVKRVTGRTTSEHIRQRILLEARLLLMHTDWPISAIAHSLGFEEPANFSHFFKSQTGHTPHTFRML</sequence>
<dbReference type="Proteomes" id="UP000318815">
    <property type="component" value="Unassembled WGS sequence"/>
</dbReference>
<keyword evidence="6" id="KW-1185">Reference proteome</keyword>
<name>A0A5C6M166_9BACT</name>
<keyword evidence="3" id="KW-0804">Transcription</keyword>
<evidence type="ECO:0000259" key="4">
    <source>
        <dbReference type="PROSITE" id="PS01124"/>
    </source>
</evidence>
<dbReference type="InterPro" id="IPR003313">
    <property type="entry name" value="AraC-bd"/>
</dbReference>
<reference evidence="5 6" key="1">
    <citation type="submission" date="2019-08" db="EMBL/GenBank/DDBJ databases">
        <title>Whole genome sequencing of chitin degrading bacteria Chitinophaga pinensis YS16.</title>
        <authorList>
            <person name="Singh R.P."/>
            <person name="Manchanda G."/>
            <person name="Maurya I.K."/>
            <person name="Joshi N.K."/>
            <person name="Srivastava A.K."/>
        </authorList>
    </citation>
    <scope>NUCLEOTIDE SEQUENCE [LARGE SCALE GENOMIC DNA]</scope>
    <source>
        <strain evidence="5 6">YS-16</strain>
    </source>
</reference>
<dbReference type="EMBL" id="VOHS01000003">
    <property type="protein sequence ID" value="TWW01749.1"/>
    <property type="molecule type" value="Genomic_DNA"/>
</dbReference>
<protein>
    <submittedName>
        <fullName evidence="5">Helix-turn-helix domain-containing protein</fullName>
    </submittedName>
</protein>
<evidence type="ECO:0000313" key="6">
    <source>
        <dbReference type="Proteomes" id="UP000318815"/>
    </source>
</evidence>
<gene>
    <name evidence="5" type="ORF">FEF09_04085</name>
</gene>
<dbReference type="InterPro" id="IPR009057">
    <property type="entry name" value="Homeodomain-like_sf"/>
</dbReference>
<dbReference type="Pfam" id="PF12833">
    <property type="entry name" value="HTH_18"/>
    <property type="match status" value="1"/>
</dbReference>
<dbReference type="SMART" id="SM00342">
    <property type="entry name" value="HTH_ARAC"/>
    <property type="match status" value="1"/>
</dbReference>
<proteinExistence type="predicted"/>
<evidence type="ECO:0000256" key="3">
    <source>
        <dbReference type="ARBA" id="ARBA00023163"/>
    </source>
</evidence>
<dbReference type="AlphaFoldDB" id="A0A5C6M166"/>
<dbReference type="Gene3D" id="1.10.10.60">
    <property type="entry name" value="Homeodomain-like"/>
    <property type="match status" value="1"/>
</dbReference>
<dbReference type="PANTHER" id="PTHR43280">
    <property type="entry name" value="ARAC-FAMILY TRANSCRIPTIONAL REGULATOR"/>
    <property type="match status" value="1"/>
</dbReference>
<dbReference type="PROSITE" id="PS01124">
    <property type="entry name" value="HTH_ARAC_FAMILY_2"/>
    <property type="match status" value="1"/>
</dbReference>
<dbReference type="PANTHER" id="PTHR43280:SF32">
    <property type="entry name" value="TRANSCRIPTIONAL REGULATORY PROTEIN"/>
    <property type="match status" value="1"/>
</dbReference>
<accession>A0A5C6M166</accession>
<dbReference type="GO" id="GO:0043565">
    <property type="term" value="F:sequence-specific DNA binding"/>
    <property type="evidence" value="ECO:0007669"/>
    <property type="project" value="InterPro"/>
</dbReference>
<evidence type="ECO:0000256" key="1">
    <source>
        <dbReference type="ARBA" id="ARBA00023015"/>
    </source>
</evidence>
<keyword evidence="1" id="KW-0805">Transcription regulation</keyword>
<organism evidence="5 6">
    <name type="scientific">Chitinophaga pinensis</name>
    <dbReference type="NCBI Taxonomy" id="79329"/>
    <lineage>
        <taxon>Bacteria</taxon>
        <taxon>Pseudomonadati</taxon>
        <taxon>Bacteroidota</taxon>
        <taxon>Chitinophagia</taxon>
        <taxon>Chitinophagales</taxon>
        <taxon>Chitinophagaceae</taxon>
        <taxon>Chitinophaga</taxon>
    </lineage>
</organism>
<evidence type="ECO:0000313" key="5">
    <source>
        <dbReference type="EMBL" id="TWW01749.1"/>
    </source>
</evidence>
<dbReference type="SUPFAM" id="SSF51215">
    <property type="entry name" value="Regulatory protein AraC"/>
    <property type="match status" value="1"/>
</dbReference>
<dbReference type="Pfam" id="PF02311">
    <property type="entry name" value="AraC_binding"/>
    <property type="match status" value="1"/>
</dbReference>
<feature type="domain" description="HTH araC/xylS-type" evidence="4">
    <location>
        <begin position="208"/>
        <end position="314"/>
    </location>
</feature>
<dbReference type="InterPro" id="IPR037923">
    <property type="entry name" value="HTH-like"/>
</dbReference>
<dbReference type="RefSeq" id="WP_146303926.1">
    <property type="nucleotide sequence ID" value="NZ_VOHS01000003.1"/>
</dbReference>
<dbReference type="GO" id="GO:0003700">
    <property type="term" value="F:DNA-binding transcription factor activity"/>
    <property type="evidence" value="ECO:0007669"/>
    <property type="project" value="InterPro"/>
</dbReference>